<dbReference type="InterPro" id="IPR050639">
    <property type="entry name" value="SSR_resolvase"/>
</dbReference>
<dbReference type="SUPFAM" id="SSF53041">
    <property type="entry name" value="Resolvase-like"/>
    <property type="match status" value="1"/>
</dbReference>
<name>A0A4Y9T967_PSEFL</name>
<dbReference type="Pfam" id="PF00239">
    <property type="entry name" value="Resolvase"/>
    <property type="match status" value="1"/>
</dbReference>
<accession>A0A4Y9T967</accession>
<protein>
    <submittedName>
        <fullName evidence="7">Recombinase family protein</fullName>
    </submittedName>
</protein>
<dbReference type="PANTHER" id="PTHR30461">
    <property type="entry name" value="DNA-INVERTASE FROM LAMBDOID PROPHAGE"/>
    <property type="match status" value="1"/>
</dbReference>
<evidence type="ECO:0000256" key="4">
    <source>
        <dbReference type="PIRSR" id="PIRSR606118-50"/>
    </source>
</evidence>
<evidence type="ECO:0000256" key="3">
    <source>
        <dbReference type="ARBA" id="ARBA00023172"/>
    </source>
</evidence>
<keyword evidence="1" id="KW-0229">DNA integration</keyword>
<dbReference type="CDD" id="cd03768">
    <property type="entry name" value="SR_ResInv"/>
    <property type="match status" value="1"/>
</dbReference>
<dbReference type="PROSITE" id="PS51736">
    <property type="entry name" value="RECOMBINASES_3"/>
    <property type="match status" value="1"/>
</dbReference>
<proteinExistence type="predicted"/>
<comment type="caution">
    <text evidence="7">The sequence shown here is derived from an EMBL/GenBank/DDBJ whole genome shotgun (WGS) entry which is preliminary data.</text>
</comment>
<keyword evidence="3" id="KW-0233">DNA recombination</keyword>
<feature type="domain" description="Resolvase/invertase-type recombinase catalytic" evidence="6">
    <location>
        <begin position="3"/>
        <end position="140"/>
    </location>
</feature>
<dbReference type="InterPro" id="IPR006119">
    <property type="entry name" value="Resolv_N"/>
</dbReference>
<dbReference type="GO" id="GO:0003677">
    <property type="term" value="F:DNA binding"/>
    <property type="evidence" value="ECO:0007669"/>
    <property type="project" value="UniProtKB-KW"/>
</dbReference>
<dbReference type="EMBL" id="SPVI01000017">
    <property type="protein sequence ID" value="TFW40943.1"/>
    <property type="molecule type" value="Genomic_DNA"/>
</dbReference>
<gene>
    <name evidence="7" type="ORF">E4T65_23955</name>
</gene>
<dbReference type="GO" id="GO:0000150">
    <property type="term" value="F:DNA strand exchange activity"/>
    <property type="evidence" value="ECO:0007669"/>
    <property type="project" value="InterPro"/>
</dbReference>
<dbReference type="GO" id="GO:0015074">
    <property type="term" value="P:DNA integration"/>
    <property type="evidence" value="ECO:0007669"/>
    <property type="project" value="UniProtKB-KW"/>
</dbReference>
<evidence type="ECO:0000256" key="2">
    <source>
        <dbReference type="ARBA" id="ARBA00023125"/>
    </source>
</evidence>
<dbReference type="PROSITE" id="PS00398">
    <property type="entry name" value="RECOMBINASES_2"/>
    <property type="match status" value="1"/>
</dbReference>
<dbReference type="AlphaFoldDB" id="A0A4Y9T967"/>
<evidence type="ECO:0000259" key="6">
    <source>
        <dbReference type="PROSITE" id="PS51736"/>
    </source>
</evidence>
<reference evidence="7 8" key="1">
    <citation type="submission" date="2019-03" db="EMBL/GenBank/DDBJ databases">
        <title>Biocontrol and xenobiotic degradation properties of endophytic Pseudomonas fluorescens strain BRZ63.</title>
        <authorList>
            <person name="Chlebek D.A."/>
            <person name="Pinski A."/>
            <person name="Zur J.P."/>
            <person name="Michalska J."/>
            <person name="Hupert-Kocurek K.T."/>
        </authorList>
    </citation>
    <scope>NUCLEOTIDE SEQUENCE [LARGE SCALE GENOMIC DNA]</scope>
    <source>
        <strain evidence="7 8">BRZ63</strain>
    </source>
</reference>
<evidence type="ECO:0000256" key="5">
    <source>
        <dbReference type="PROSITE-ProRule" id="PRU10137"/>
    </source>
</evidence>
<evidence type="ECO:0000313" key="7">
    <source>
        <dbReference type="EMBL" id="TFW40943.1"/>
    </source>
</evidence>
<organism evidence="7 8">
    <name type="scientific">Pseudomonas fluorescens</name>
    <dbReference type="NCBI Taxonomy" id="294"/>
    <lineage>
        <taxon>Bacteria</taxon>
        <taxon>Pseudomonadati</taxon>
        <taxon>Pseudomonadota</taxon>
        <taxon>Gammaproteobacteria</taxon>
        <taxon>Pseudomonadales</taxon>
        <taxon>Pseudomonadaceae</taxon>
        <taxon>Pseudomonas</taxon>
    </lineage>
</organism>
<dbReference type="InterPro" id="IPR036162">
    <property type="entry name" value="Resolvase-like_N_sf"/>
</dbReference>
<sequence length="185" mass="19955">MMASIGYIRVSTGDQSVEAQRHSIEQLHKVEEWFADEGVSGVMRAADRPGFAKLLSYVRKGDTLIVGAVDRLGRDTLDVLATVEALQAKGIAIISLREGFDLSTPIGKAMLTMLAAVAELERSNIRARQMAGIQRAKAEGKALGREKTIDDDHVAIWRKENGASIATTAAQFGISTASVKRACRS</sequence>
<dbReference type="PROSITE" id="PS00397">
    <property type="entry name" value="RECOMBINASES_1"/>
    <property type="match status" value="1"/>
</dbReference>
<dbReference type="InterPro" id="IPR006118">
    <property type="entry name" value="Recombinase_CS"/>
</dbReference>
<evidence type="ECO:0000256" key="1">
    <source>
        <dbReference type="ARBA" id="ARBA00022908"/>
    </source>
</evidence>
<evidence type="ECO:0000313" key="8">
    <source>
        <dbReference type="Proteomes" id="UP000297322"/>
    </source>
</evidence>
<feature type="active site" description="O-(5'-phospho-DNA)-serine intermediate" evidence="4 5">
    <location>
        <position position="11"/>
    </location>
</feature>
<dbReference type="PANTHER" id="PTHR30461:SF2">
    <property type="entry name" value="SERINE RECOMBINASE PINE-RELATED"/>
    <property type="match status" value="1"/>
</dbReference>
<keyword evidence="2" id="KW-0238">DNA-binding</keyword>
<dbReference type="Proteomes" id="UP000297322">
    <property type="component" value="Unassembled WGS sequence"/>
</dbReference>
<dbReference type="SMART" id="SM00857">
    <property type="entry name" value="Resolvase"/>
    <property type="match status" value="1"/>
</dbReference>
<dbReference type="Gene3D" id="3.40.50.1390">
    <property type="entry name" value="Resolvase, N-terminal catalytic domain"/>
    <property type="match status" value="1"/>
</dbReference>